<keyword evidence="8" id="KW-1185">Reference proteome</keyword>
<dbReference type="GO" id="GO:0003824">
    <property type="term" value="F:catalytic activity"/>
    <property type="evidence" value="ECO:0007669"/>
    <property type="project" value="InterPro"/>
</dbReference>
<dbReference type="Gene3D" id="3.20.20.70">
    <property type="entry name" value="Aldolase class I"/>
    <property type="match status" value="1"/>
</dbReference>
<keyword evidence="3 5" id="KW-0408">Iron</keyword>
<feature type="binding site" evidence="5">
    <location>
        <position position="71"/>
    </location>
    <ligand>
        <name>[4Fe-4S] cluster</name>
        <dbReference type="ChEBI" id="CHEBI:49883"/>
        <note>4Fe-4S-S-AdoMet</note>
    </ligand>
</feature>
<dbReference type="GO" id="GO:0051536">
    <property type="term" value="F:iron-sulfur cluster binding"/>
    <property type="evidence" value="ECO:0007669"/>
    <property type="project" value="UniProtKB-KW"/>
</dbReference>
<keyword evidence="1 5" id="KW-0949">S-adenosyl-L-methionine</keyword>
<dbReference type="RefSeq" id="WP_149266046.1">
    <property type="nucleotide sequence ID" value="NZ_VFJB01000004.1"/>
</dbReference>
<name>A0A5A8F5V4_9BACT</name>
<dbReference type="InterPro" id="IPR016431">
    <property type="entry name" value="Pyrv-formate_lyase-activ_prd"/>
</dbReference>
<evidence type="ECO:0000256" key="2">
    <source>
        <dbReference type="ARBA" id="ARBA00022723"/>
    </source>
</evidence>
<dbReference type="InterPro" id="IPR007197">
    <property type="entry name" value="rSAM"/>
</dbReference>
<dbReference type="SFLD" id="SFLDG01099">
    <property type="entry name" value="Uncharacterised_Radical_SAM_Su"/>
    <property type="match status" value="1"/>
</dbReference>
<dbReference type="PIRSF" id="PIRSF004869">
    <property type="entry name" value="PflX_prd"/>
    <property type="match status" value="1"/>
</dbReference>
<keyword evidence="2 5" id="KW-0479">Metal-binding</keyword>
<gene>
    <name evidence="7" type="ORF">FHQ18_04865</name>
</gene>
<dbReference type="InterPro" id="IPR040085">
    <property type="entry name" value="MJ0674-like"/>
</dbReference>
<dbReference type="EMBL" id="VFJB01000004">
    <property type="protein sequence ID" value="KAA0258490.1"/>
    <property type="molecule type" value="Genomic_DNA"/>
</dbReference>
<evidence type="ECO:0000313" key="8">
    <source>
        <dbReference type="Proteomes" id="UP000322876"/>
    </source>
</evidence>
<comment type="cofactor">
    <cofactor evidence="5">
        <name>[4Fe-4S] cluster</name>
        <dbReference type="ChEBI" id="CHEBI:49883"/>
    </cofactor>
    <text evidence="5">Binds 1 [4Fe-4S] cluster. The cluster is coordinated with 3 cysteines and an exchangeable S-adenosyl-L-methionine.</text>
</comment>
<reference evidence="7 8" key="1">
    <citation type="submission" date="2019-06" db="EMBL/GenBank/DDBJ databases">
        <title>Genomic insights into carbon and energy metabolism of Deferribacter autotrophicus revealed new metabolic traits in the phylum Deferribacteres.</title>
        <authorList>
            <person name="Slobodkin A.I."/>
            <person name="Slobodkina G.B."/>
            <person name="Allioux M."/>
            <person name="Alain K."/>
            <person name="Jebbar M."/>
            <person name="Shadrin V."/>
            <person name="Kublanov I.V."/>
            <person name="Toshchakov S.V."/>
            <person name="Bonch-Osmolovskaya E.A."/>
        </authorList>
    </citation>
    <scope>NUCLEOTIDE SEQUENCE [LARGE SCALE GENOMIC DNA]</scope>
    <source>
        <strain evidence="7 8">SL50</strain>
    </source>
</reference>
<accession>A0A5A8F5V4</accession>
<evidence type="ECO:0000256" key="5">
    <source>
        <dbReference type="PIRSR" id="PIRSR004869-50"/>
    </source>
</evidence>
<dbReference type="PANTHER" id="PTHR43075">
    <property type="entry name" value="FORMATE LYASE ACTIVATING ENZYME, PUTATIVE (AFU_ORTHOLOGUE AFUA_2G15630)-RELATED"/>
    <property type="match status" value="1"/>
</dbReference>
<dbReference type="AlphaFoldDB" id="A0A5A8F5V4"/>
<dbReference type="SUPFAM" id="SSF102114">
    <property type="entry name" value="Radical SAM enzymes"/>
    <property type="match status" value="1"/>
</dbReference>
<sequence length="287" mass="32318">MNKIILNINKLKKNIEKCSLCPNKCGVNRKTDVGFCLIKDQAVVASFGKHYGEETVISGTNGSGTIFFAGCNLRCVFCQNYEISQDVSGNIYTPEMLADLFLRLENLGVHNINLVTPTHVIHSIAEAVYIALKKGLSIPVVYNCGGYELPQTIRLLDGLIDIYMPDFKYGDDSLAQELSKINDYTFYAKNSLAEMYNQVGPLILENGIAKKGVLIRHLILPNYVENSIKALNLIRSATSSDIHINIMNQYYPANKAYSYEKLSRRINDLEYNIILHHAKRLNFKIID</sequence>
<dbReference type="Pfam" id="PF04055">
    <property type="entry name" value="Radical_SAM"/>
    <property type="match status" value="1"/>
</dbReference>
<dbReference type="Proteomes" id="UP000322876">
    <property type="component" value="Unassembled WGS sequence"/>
</dbReference>
<dbReference type="CDD" id="cd01335">
    <property type="entry name" value="Radical_SAM"/>
    <property type="match status" value="1"/>
</dbReference>
<dbReference type="InterPro" id="IPR058240">
    <property type="entry name" value="rSAM_sf"/>
</dbReference>
<organism evidence="7 8">
    <name type="scientific">Deferribacter autotrophicus</name>
    <dbReference type="NCBI Taxonomy" id="500465"/>
    <lineage>
        <taxon>Bacteria</taxon>
        <taxon>Pseudomonadati</taxon>
        <taxon>Deferribacterota</taxon>
        <taxon>Deferribacteres</taxon>
        <taxon>Deferribacterales</taxon>
        <taxon>Deferribacteraceae</taxon>
        <taxon>Deferribacter</taxon>
    </lineage>
</organism>
<comment type="caution">
    <text evidence="7">The sequence shown here is derived from an EMBL/GenBank/DDBJ whole genome shotgun (WGS) entry which is preliminary data.</text>
</comment>
<dbReference type="GO" id="GO:0046872">
    <property type="term" value="F:metal ion binding"/>
    <property type="evidence" value="ECO:0007669"/>
    <property type="project" value="UniProtKB-KW"/>
</dbReference>
<evidence type="ECO:0000256" key="3">
    <source>
        <dbReference type="ARBA" id="ARBA00023004"/>
    </source>
</evidence>
<evidence type="ECO:0000313" key="7">
    <source>
        <dbReference type="EMBL" id="KAA0258490.1"/>
    </source>
</evidence>
<evidence type="ECO:0000256" key="1">
    <source>
        <dbReference type="ARBA" id="ARBA00022691"/>
    </source>
</evidence>
<dbReference type="SFLD" id="SFLDS00029">
    <property type="entry name" value="Radical_SAM"/>
    <property type="match status" value="1"/>
</dbReference>
<evidence type="ECO:0000256" key="4">
    <source>
        <dbReference type="ARBA" id="ARBA00023014"/>
    </source>
</evidence>
<keyword evidence="4 5" id="KW-0411">Iron-sulfur</keyword>
<feature type="domain" description="Radical SAM core" evidence="6">
    <location>
        <begin position="66"/>
        <end position="180"/>
    </location>
</feature>
<feature type="binding site" evidence="5">
    <location>
        <position position="75"/>
    </location>
    <ligand>
        <name>[4Fe-4S] cluster</name>
        <dbReference type="ChEBI" id="CHEBI:49883"/>
        <note>4Fe-4S-S-AdoMet</note>
    </ligand>
</feature>
<dbReference type="InterPro" id="IPR013785">
    <property type="entry name" value="Aldolase_TIM"/>
</dbReference>
<protein>
    <submittedName>
        <fullName evidence="7">Radical SAM protein</fullName>
    </submittedName>
</protein>
<dbReference type="PANTHER" id="PTHR43075:SF1">
    <property type="entry name" value="FORMATE LYASE ACTIVATING ENZYME, PUTATIVE (AFU_ORTHOLOGUE AFUA_2G15630)-RELATED"/>
    <property type="match status" value="1"/>
</dbReference>
<dbReference type="OrthoDB" id="9782387at2"/>
<feature type="binding site" evidence="5">
    <location>
        <position position="78"/>
    </location>
    <ligand>
        <name>[4Fe-4S] cluster</name>
        <dbReference type="ChEBI" id="CHEBI:49883"/>
        <note>4Fe-4S-S-AdoMet</note>
    </ligand>
</feature>
<evidence type="ECO:0000259" key="6">
    <source>
        <dbReference type="Pfam" id="PF04055"/>
    </source>
</evidence>
<proteinExistence type="predicted"/>